<dbReference type="InterPro" id="IPR001247">
    <property type="entry name" value="ExoRNase_PH_dom1"/>
</dbReference>
<evidence type="ECO:0000313" key="3">
    <source>
        <dbReference type="Proteomes" id="UP000265520"/>
    </source>
</evidence>
<comment type="caution">
    <text evidence="2">The sequence shown here is derived from an EMBL/GenBank/DDBJ whole genome shotgun (WGS) entry which is preliminary data.</text>
</comment>
<dbReference type="EMBL" id="LXQA011046207">
    <property type="protein sequence ID" value="MCI82547.1"/>
    <property type="molecule type" value="Genomic_DNA"/>
</dbReference>
<organism evidence="2 3">
    <name type="scientific">Trifolium medium</name>
    <dbReference type="NCBI Taxonomy" id="97028"/>
    <lineage>
        <taxon>Eukaryota</taxon>
        <taxon>Viridiplantae</taxon>
        <taxon>Streptophyta</taxon>
        <taxon>Embryophyta</taxon>
        <taxon>Tracheophyta</taxon>
        <taxon>Spermatophyta</taxon>
        <taxon>Magnoliopsida</taxon>
        <taxon>eudicotyledons</taxon>
        <taxon>Gunneridae</taxon>
        <taxon>Pentapetalae</taxon>
        <taxon>rosids</taxon>
        <taxon>fabids</taxon>
        <taxon>Fabales</taxon>
        <taxon>Fabaceae</taxon>
        <taxon>Papilionoideae</taxon>
        <taxon>50 kb inversion clade</taxon>
        <taxon>NPAAA clade</taxon>
        <taxon>Hologalegina</taxon>
        <taxon>IRL clade</taxon>
        <taxon>Trifolieae</taxon>
        <taxon>Trifolium</taxon>
    </lineage>
</organism>
<reference evidence="2 3" key="1">
    <citation type="journal article" date="2018" name="Front. Plant Sci.">
        <title>Red Clover (Trifolium pratense) and Zigzag Clover (T. medium) - A Picture of Genomic Similarities and Differences.</title>
        <authorList>
            <person name="Dluhosova J."/>
            <person name="Istvanek J."/>
            <person name="Nedelnik J."/>
            <person name="Repkova J."/>
        </authorList>
    </citation>
    <scope>NUCLEOTIDE SEQUENCE [LARGE SCALE GENOMIC DNA]</scope>
    <source>
        <strain evidence="3">cv. 10/8</strain>
        <tissue evidence="2">Leaf</tissue>
    </source>
</reference>
<accession>A0A392V326</accession>
<sequence>MLAVFRTGAVNAASGSAYAEFGNTKVIVSV</sequence>
<feature type="non-terminal residue" evidence="2">
    <location>
        <position position="30"/>
    </location>
</feature>
<dbReference type="Proteomes" id="UP000265520">
    <property type="component" value="Unassembled WGS sequence"/>
</dbReference>
<keyword evidence="3" id="KW-1185">Reference proteome</keyword>
<feature type="domain" description="Exoribonuclease phosphorolytic" evidence="1">
    <location>
        <begin position="5"/>
        <end position="30"/>
    </location>
</feature>
<dbReference type="InterPro" id="IPR027408">
    <property type="entry name" value="PNPase/RNase_PH_dom_sf"/>
</dbReference>
<dbReference type="InterPro" id="IPR020568">
    <property type="entry name" value="Ribosomal_Su5_D2-typ_SF"/>
</dbReference>
<evidence type="ECO:0000259" key="1">
    <source>
        <dbReference type="Pfam" id="PF01138"/>
    </source>
</evidence>
<evidence type="ECO:0000313" key="2">
    <source>
        <dbReference type="EMBL" id="MCI82547.1"/>
    </source>
</evidence>
<dbReference type="SUPFAM" id="SSF54211">
    <property type="entry name" value="Ribosomal protein S5 domain 2-like"/>
    <property type="match status" value="1"/>
</dbReference>
<dbReference type="Pfam" id="PF01138">
    <property type="entry name" value="RNase_PH"/>
    <property type="match status" value="1"/>
</dbReference>
<name>A0A392V326_9FABA</name>
<dbReference type="Gene3D" id="3.30.230.70">
    <property type="entry name" value="GHMP Kinase, N-terminal domain"/>
    <property type="match status" value="1"/>
</dbReference>
<dbReference type="AlphaFoldDB" id="A0A392V326"/>
<protein>
    <submittedName>
        <fullName evidence="2">Exosome complex component MTR3-like</fullName>
    </submittedName>
</protein>
<proteinExistence type="predicted"/>